<dbReference type="AlphaFoldDB" id="A0A6A5YQF2"/>
<dbReference type="OrthoDB" id="429813at2759"/>
<dbReference type="EMBL" id="ML977345">
    <property type="protein sequence ID" value="KAF2108934.1"/>
    <property type="molecule type" value="Genomic_DNA"/>
</dbReference>
<evidence type="ECO:0000256" key="1">
    <source>
        <dbReference type="SAM" id="MobiDB-lite"/>
    </source>
</evidence>
<evidence type="ECO:0000313" key="2">
    <source>
        <dbReference type="EMBL" id="KAF2108934.1"/>
    </source>
</evidence>
<reference evidence="2" key="1">
    <citation type="journal article" date="2020" name="Stud. Mycol.">
        <title>101 Dothideomycetes genomes: a test case for predicting lifestyles and emergence of pathogens.</title>
        <authorList>
            <person name="Haridas S."/>
            <person name="Albert R."/>
            <person name="Binder M."/>
            <person name="Bloem J."/>
            <person name="Labutti K."/>
            <person name="Salamov A."/>
            <person name="Andreopoulos B."/>
            <person name="Baker S."/>
            <person name="Barry K."/>
            <person name="Bills G."/>
            <person name="Bluhm B."/>
            <person name="Cannon C."/>
            <person name="Castanera R."/>
            <person name="Culley D."/>
            <person name="Daum C."/>
            <person name="Ezra D."/>
            <person name="Gonzalez J."/>
            <person name="Henrissat B."/>
            <person name="Kuo A."/>
            <person name="Liang C."/>
            <person name="Lipzen A."/>
            <person name="Lutzoni F."/>
            <person name="Magnuson J."/>
            <person name="Mondo S."/>
            <person name="Nolan M."/>
            <person name="Ohm R."/>
            <person name="Pangilinan J."/>
            <person name="Park H.-J."/>
            <person name="Ramirez L."/>
            <person name="Alfaro M."/>
            <person name="Sun H."/>
            <person name="Tritt A."/>
            <person name="Yoshinaga Y."/>
            <person name="Zwiers L.-H."/>
            <person name="Turgeon B."/>
            <person name="Goodwin S."/>
            <person name="Spatafora J."/>
            <person name="Crous P."/>
            <person name="Grigoriev I."/>
        </authorList>
    </citation>
    <scope>NUCLEOTIDE SEQUENCE</scope>
    <source>
        <strain evidence="2">CBS 627.86</strain>
    </source>
</reference>
<keyword evidence="3" id="KW-1185">Reference proteome</keyword>
<gene>
    <name evidence="2" type="ORF">BDV96DRAFT_503706</name>
</gene>
<feature type="region of interest" description="Disordered" evidence="1">
    <location>
        <begin position="544"/>
        <end position="571"/>
    </location>
</feature>
<dbReference type="InterPro" id="IPR007817">
    <property type="entry name" value="Isocyanide_synthase_DIT1"/>
</dbReference>
<evidence type="ECO:0000313" key="3">
    <source>
        <dbReference type="Proteomes" id="UP000799770"/>
    </source>
</evidence>
<dbReference type="PANTHER" id="PTHR37285:SF5">
    <property type="entry name" value="SPORE WALL MATURATION PROTEIN DIT1"/>
    <property type="match status" value="1"/>
</dbReference>
<organism evidence="2 3">
    <name type="scientific">Lophiotrema nucula</name>
    <dbReference type="NCBI Taxonomy" id="690887"/>
    <lineage>
        <taxon>Eukaryota</taxon>
        <taxon>Fungi</taxon>
        <taxon>Dikarya</taxon>
        <taxon>Ascomycota</taxon>
        <taxon>Pezizomycotina</taxon>
        <taxon>Dothideomycetes</taxon>
        <taxon>Pleosporomycetidae</taxon>
        <taxon>Pleosporales</taxon>
        <taxon>Lophiotremataceae</taxon>
        <taxon>Lophiotrema</taxon>
    </lineage>
</organism>
<name>A0A6A5YQF2_9PLEO</name>
<accession>A0A6A5YQF2</accession>
<dbReference type="PANTHER" id="PTHR37285">
    <property type="entry name" value="SPORE WALL MATURATION PROTEIN DIT1"/>
    <property type="match status" value="1"/>
</dbReference>
<dbReference type="Proteomes" id="UP000799770">
    <property type="component" value="Unassembled WGS sequence"/>
</dbReference>
<feature type="compositionally biased region" description="Low complexity" evidence="1">
    <location>
        <begin position="544"/>
        <end position="565"/>
    </location>
</feature>
<sequence length="632" mass="69959">MNVGSSPYHAVQGLFCRDAQDTLLAVEGRKAENIAKHWSTIRAQVTNLFIEAGVLPSGIKVHTAPVDITDCESPCSYSGLEHHQHFVREIYHTTKRCYVGLLSCHFNGLTEKQAALRDWIETFFLLETTLWPHSKNDTGPGPDAHRITRQVTTLFETTLRNVSSHDEWDYGREHFFRRVLEFVVRGERIQMGVPAFPCKSPNGRKVGGMGPDMAERIALQTLHSFSLSVQEVYAPGAAIWIINDGHVFSDCIGADDQSVLDYDQQLQNTYRTLYPSNTDFEAIRFRGLCDMFFNNPDVTSTFSPSWISEFEVAHPINSQRIAEAETARQIMMACCSSSRAHFDKLIVDQHPSTVSLYRGQARFMQDDLATPDFLAKSSKQKKKTSFVVAAEMIARNQAYSNLLELLYPNFVRLSIHAHSNKGPKFGVCLFPRSKIRAIASVENRHELVPAYEFQVPTPWHNAIITVEGDSMLYLGKAEVARAAIENGGFEGGWVDGPGGGHFALRAISCSTVDDAVFEDPVPLIPTPMTTATSVFALTPSPVTTASTPISSSTTSTYSSGAPTATEGDGQGLGIMKTKVQVLESATGGAPSKEEKANHPKTPRVAVFCGIFDLPWRLIRRAFRSRYERPTSA</sequence>
<proteinExistence type="predicted"/>
<dbReference type="Pfam" id="PF05141">
    <property type="entry name" value="DIT1_PvcA"/>
    <property type="match status" value="1"/>
</dbReference>
<protein>
    <submittedName>
        <fullName evidence="2">Pyoverdine/dityrosine biosynthesis protein-domain-containing protein</fullName>
    </submittedName>
</protein>